<dbReference type="CDD" id="cd22961">
    <property type="entry name" value="DD_TEX55-like"/>
    <property type="match status" value="1"/>
</dbReference>
<name>A0A0B7A9W3_9EUPU</name>
<proteinExistence type="predicted"/>
<evidence type="ECO:0000313" key="1">
    <source>
        <dbReference type="EMBL" id="CEK77548.1"/>
    </source>
</evidence>
<dbReference type="EMBL" id="HACG01030684">
    <property type="protein sequence ID" value="CEK77549.1"/>
    <property type="molecule type" value="Transcribed_RNA"/>
</dbReference>
<evidence type="ECO:0000313" key="4">
    <source>
        <dbReference type="EMBL" id="CEK77551.1"/>
    </source>
</evidence>
<sequence>MSVAARQRTKLYLAEHRIPQLFESLLSCLMMERPENPVSYIEKKMCEIRDIGLDNVNWETLIIHFHPYRDNTRRMYIRDGSIYDKEYSQLIGQLPEFEERKKERFEFLSHEKYEPEVFQLTEAHS</sequence>
<dbReference type="Gene3D" id="1.20.890.10">
    <property type="entry name" value="cAMP-dependent protein kinase regulatory subunit, dimerization-anchoring domain"/>
    <property type="match status" value="1"/>
</dbReference>
<dbReference type="EMBL" id="HACG01030685">
    <property type="protein sequence ID" value="CEK77550.1"/>
    <property type="molecule type" value="Transcribed_RNA"/>
</dbReference>
<dbReference type="EMBL" id="HACG01030686">
    <property type="protein sequence ID" value="CEK77551.1"/>
    <property type="molecule type" value="Transcribed_RNA"/>
</dbReference>
<dbReference type="SUPFAM" id="SSF47391">
    <property type="entry name" value="Dimerization-anchoring domain of cAMP-dependent PK regulatory subunit"/>
    <property type="match status" value="1"/>
</dbReference>
<dbReference type="EMBL" id="HACG01030683">
    <property type="protein sequence ID" value="CEK77548.1"/>
    <property type="molecule type" value="Transcribed_RNA"/>
</dbReference>
<reference evidence="1" key="1">
    <citation type="submission" date="2014-12" db="EMBL/GenBank/DDBJ databases">
        <title>Insight into the proteome of Arion vulgaris.</title>
        <authorList>
            <person name="Aradska J."/>
            <person name="Bulat T."/>
            <person name="Smidak R."/>
            <person name="Sarate P."/>
            <person name="Gangsoo J."/>
            <person name="Sialana F."/>
            <person name="Bilban M."/>
            <person name="Lubec G."/>
        </authorList>
    </citation>
    <scope>NUCLEOTIDE SEQUENCE</scope>
    <source>
        <tissue evidence="1">Skin</tissue>
    </source>
</reference>
<accession>A0A0B7A9W3</accession>
<protein>
    <submittedName>
        <fullName evidence="1">Uncharacterized protein</fullName>
    </submittedName>
</protein>
<evidence type="ECO:0000313" key="3">
    <source>
        <dbReference type="EMBL" id="CEK77550.1"/>
    </source>
</evidence>
<organism evidence="1">
    <name type="scientific">Arion vulgaris</name>
    <dbReference type="NCBI Taxonomy" id="1028688"/>
    <lineage>
        <taxon>Eukaryota</taxon>
        <taxon>Metazoa</taxon>
        <taxon>Spiralia</taxon>
        <taxon>Lophotrochozoa</taxon>
        <taxon>Mollusca</taxon>
        <taxon>Gastropoda</taxon>
        <taxon>Heterobranchia</taxon>
        <taxon>Euthyneura</taxon>
        <taxon>Panpulmonata</taxon>
        <taxon>Eupulmonata</taxon>
        <taxon>Stylommatophora</taxon>
        <taxon>Helicina</taxon>
        <taxon>Arionoidea</taxon>
        <taxon>Arionidae</taxon>
        <taxon>Arion</taxon>
    </lineage>
</organism>
<gene>
    <name evidence="1" type="primary">ORF105433</name>
    <name evidence="2" type="synonym">ORF105434</name>
    <name evidence="3" type="synonym">ORF105435</name>
    <name evidence="4" type="synonym">ORF105437</name>
</gene>
<dbReference type="AlphaFoldDB" id="A0A0B7A9W3"/>
<evidence type="ECO:0000313" key="2">
    <source>
        <dbReference type="EMBL" id="CEK77549.1"/>
    </source>
</evidence>